<name>A0ABS7GWX8_9HYPH</name>
<keyword evidence="1" id="KW-0472">Membrane</keyword>
<dbReference type="RefSeq" id="WP_220335812.1">
    <property type="nucleotide sequence ID" value="NZ_JAEUAK010000007.1"/>
</dbReference>
<keyword evidence="1" id="KW-1133">Transmembrane helix</keyword>
<keyword evidence="1" id="KW-0812">Transmembrane</keyword>
<reference evidence="2 3" key="1">
    <citation type="journal article" date="2021" name="MBio">
        <title>Poor Competitiveness of Bradyrhizobium in Pigeon Pea Root Colonization in Indian Soils.</title>
        <authorList>
            <person name="Chalasani D."/>
            <person name="Basu A."/>
            <person name="Pullabhotla S.V.S.R.N."/>
            <person name="Jorrin B."/>
            <person name="Neal A.L."/>
            <person name="Poole P.S."/>
            <person name="Podile A.R."/>
            <person name="Tkacz A."/>
        </authorList>
    </citation>
    <scope>NUCLEOTIDE SEQUENCE [LARGE SCALE GENOMIC DNA]</scope>
    <source>
        <strain evidence="2 3">HU56</strain>
    </source>
</reference>
<gene>
    <name evidence="2" type="ORF">JNB85_18735</name>
</gene>
<sequence>MLSPFGSSQVITQLVRTVGIGVNWHQQIATTTRSAVFSGVLLGWFRALAITCGTSIAIMMLIETRPLPSGRPGTAA</sequence>
<dbReference type="EMBL" id="JAEUAK010000007">
    <property type="protein sequence ID" value="MBW9054449.1"/>
    <property type="molecule type" value="Genomic_DNA"/>
</dbReference>
<dbReference type="Proteomes" id="UP000717752">
    <property type="component" value="Unassembled WGS sequence"/>
</dbReference>
<comment type="caution">
    <text evidence="2">The sequence shown here is derived from an EMBL/GenBank/DDBJ whole genome shotgun (WGS) entry which is preliminary data.</text>
</comment>
<proteinExistence type="predicted"/>
<keyword evidence="3" id="KW-1185">Reference proteome</keyword>
<evidence type="ECO:0000256" key="1">
    <source>
        <dbReference type="SAM" id="Phobius"/>
    </source>
</evidence>
<organism evidence="2 3">
    <name type="scientific">Rhizobium mesosinicum</name>
    <dbReference type="NCBI Taxonomy" id="335017"/>
    <lineage>
        <taxon>Bacteria</taxon>
        <taxon>Pseudomonadati</taxon>
        <taxon>Pseudomonadota</taxon>
        <taxon>Alphaproteobacteria</taxon>
        <taxon>Hyphomicrobiales</taxon>
        <taxon>Rhizobiaceae</taxon>
        <taxon>Rhizobium/Agrobacterium group</taxon>
        <taxon>Rhizobium</taxon>
    </lineage>
</organism>
<protein>
    <submittedName>
        <fullName evidence="2">Uncharacterized protein</fullName>
    </submittedName>
</protein>
<feature type="transmembrane region" description="Helical" evidence="1">
    <location>
        <begin position="43"/>
        <end position="62"/>
    </location>
</feature>
<accession>A0ABS7GWX8</accession>
<evidence type="ECO:0000313" key="3">
    <source>
        <dbReference type="Proteomes" id="UP000717752"/>
    </source>
</evidence>
<evidence type="ECO:0000313" key="2">
    <source>
        <dbReference type="EMBL" id="MBW9054449.1"/>
    </source>
</evidence>